<feature type="domain" description="FAF" evidence="4">
    <location>
        <begin position="126"/>
        <end position="182"/>
    </location>
</feature>
<name>A0A4Y1QVW9_PRUDU</name>
<reference evidence="5" key="1">
    <citation type="journal article" date="2019" name="Science">
        <title>Mutation of a bHLH transcription factor allowed almond domestication.</title>
        <authorList>
            <person name="Sanchez-Perez R."/>
            <person name="Pavan S."/>
            <person name="Mazzeo R."/>
            <person name="Moldovan C."/>
            <person name="Aiese Cigliano R."/>
            <person name="Del Cueto J."/>
            <person name="Ricciardi F."/>
            <person name="Lotti C."/>
            <person name="Ricciardi L."/>
            <person name="Dicenta F."/>
            <person name="Lopez-Marques R.L."/>
            <person name="Lindberg Moller B."/>
        </authorList>
    </citation>
    <scope>NUCLEOTIDE SEQUENCE</scope>
</reference>
<protein>
    <submittedName>
        <fullName evidence="5">Structural constituent of ribosome</fullName>
    </submittedName>
</protein>
<keyword evidence="3" id="KW-0812">Transmembrane</keyword>
<sequence>MIDSMLSSIKKQGFRFPDLHAELFTFIFDSRAFRTQLNPKPLTLEPQQTPSDHIMISDDDFSPPTSPSLLTPGDYIGMQSCVDVLTDEELGFGRLRHKPNRFSKREERSLRWVPKKMKMKDYMEVPPPIPSLARTENLPSHMPWILKRHYTTDGRLILTEEKVRHHEYFRAHRSNGRLRLQLVPLDDDVLVPPVACDGDDDDDDDDDEDDDEYCSEYDDNIDAYDDYDDEDNDDAYGYDYDSHVDDDDDDDVVEEIINIVNTSNGLAGKCLNINSVGTRPPSILDVPVPAIRLIKATTNGPRKGFPGQAGFGGLFRNHAGRAVSAVCEPIGISAAYVTKLAVLMIAIITAWEKGWFRYGWKQILSWSYIFTLNPFLLLGLCVLSGDIVFIEE</sequence>
<keyword evidence="3" id="KW-1133">Transmembrane helix</keyword>
<organism evidence="5">
    <name type="scientific">Prunus dulcis</name>
    <name type="common">Almond</name>
    <name type="synonym">Amygdalus dulcis</name>
    <dbReference type="NCBI Taxonomy" id="3755"/>
    <lineage>
        <taxon>Eukaryota</taxon>
        <taxon>Viridiplantae</taxon>
        <taxon>Streptophyta</taxon>
        <taxon>Embryophyta</taxon>
        <taxon>Tracheophyta</taxon>
        <taxon>Spermatophyta</taxon>
        <taxon>Magnoliopsida</taxon>
        <taxon>eudicotyledons</taxon>
        <taxon>Gunneridae</taxon>
        <taxon>Pentapetalae</taxon>
        <taxon>rosids</taxon>
        <taxon>fabids</taxon>
        <taxon>Rosales</taxon>
        <taxon>Rosaceae</taxon>
        <taxon>Amygdaloideae</taxon>
        <taxon>Amygdaleae</taxon>
        <taxon>Prunus</taxon>
    </lineage>
</organism>
<dbReference type="InterPro" id="IPR046431">
    <property type="entry name" value="FAF_dom"/>
</dbReference>
<feature type="region of interest" description="Disordered" evidence="2">
    <location>
        <begin position="193"/>
        <end position="234"/>
    </location>
</feature>
<dbReference type="PANTHER" id="PTHR33155:SF17">
    <property type="entry name" value="F2E2.18-RELATED"/>
    <property type="match status" value="1"/>
</dbReference>
<evidence type="ECO:0000259" key="4">
    <source>
        <dbReference type="Pfam" id="PF11250"/>
    </source>
</evidence>
<feature type="transmembrane region" description="Helical" evidence="3">
    <location>
        <begin position="363"/>
        <end position="390"/>
    </location>
</feature>
<evidence type="ECO:0000313" key="5">
    <source>
        <dbReference type="EMBL" id="BBG96003.1"/>
    </source>
</evidence>
<dbReference type="AlphaFoldDB" id="A0A4Y1QVW9"/>
<comment type="similarity">
    <text evidence="1">Belongs to the fantastic four family.</text>
</comment>
<gene>
    <name evidence="5" type="ORF">Prudu_004679</name>
</gene>
<dbReference type="PANTHER" id="PTHR33155">
    <property type="entry name" value="FANTASTIC FOUR-LIKE PROTEIN (DUF3049)"/>
    <property type="match status" value="1"/>
</dbReference>
<evidence type="ECO:0000256" key="1">
    <source>
        <dbReference type="ARBA" id="ARBA00008690"/>
    </source>
</evidence>
<evidence type="ECO:0000256" key="3">
    <source>
        <dbReference type="SAM" id="Phobius"/>
    </source>
</evidence>
<feature type="compositionally biased region" description="Acidic residues" evidence="2">
    <location>
        <begin position="197"/>
        <end position="234"/>
    </location>
</feature>
<feature type="transmembrane region" description="Helical" evidence="3">
    <location>
        <begin position="330"/>
        <end position="351"/>
    </location>
</feature>
<proteinExistence type="inferred from homology"/>
<evidence type="ECO:0000256" key="2">
    <source>
        <dbReference type="SAM" id="MobiDB-lite"/>
    </source>
</evidence>
<dbReference type="Pfam" id="PF11250">
    <property type="entry name" value="FAF"/>
    <property type="match status" value="1"/>
</dbReference>
<dbReference type="EMBL" id="AP019297">
    <property type="protein sequence ID" value="BBG96003.1"/>
    <property type="molecule type" value="Genomic_DNA"/>
</dbReference>
<keyword evidence="3" id="KW-0472">Membrane</keyword>
<accession>A0A4Y1QVW9</accession>
<dbReference type="InterPro" id="IPR021410">
    <property type="entry name" value="FAF"/>
</dbReference>